<comment type="caution">
    <text evidence="1">The sequence shown here is derived from an EMBL/GenBank/DDBJ whole genome shotgun (WGS) entry which is preliminary data.</text>
</comment>
<proteinExistence type="predicted"/>
<dbReference type="AlphaFoldDB" id="A0A1V4AU03"/>
<accession>A0A1V4AU03</accession>
<dbReference type="STRING" id="1004156.AYP45_07950"/>
<dbReference type="Proteomes" id="UP000189681">
    <property type="component" value="Unassembled WGS sequence"/>
</dbReference>
<sequence length="333" mass="39202">MEHKISKICWNSEGWKFPSGSKGKSAATNSFEAEYGYGHEEWLFDKARIINGYHYAFLQPLNLKSNKHVGKTYNIFLFTITAGIKYFVRQIKNAECISKEESRNIYSIYKRNGWLKEMIKEIEKAGADPTTFTKTLPDIFFNVKFKFEDVIRPEEIKELSAQDINITTTRYKLLPKTDDFTFAEISDEDNEGMFKNPKKRIRIYKVESSFDPYHDKLQNGLCALLRNYYKNEYKTVAIEKDRVDIKTKTHSDAWHYFEIKTDNPKLSIRNALGQILEYSYWPDSERAEKLFIISDNPPDLDTKKYLAHIRGKFNLPIFYRYFDMGANVLSEDF</sequence>
<evidence type="ECO:0000313" key="1">
    <source>
        <dbReference type="EMBL" id="OOP56629.1"/>
    </source>
</evidence>
<reference evidence="1 2" key="1">
    <citation type="journal article" date="2017" name="Water Res.">
        <title>Discovery and metagenomic analysis of an anammox bacterial enrichment related to Candidatus "Brocadia caroliniensis" in a full-scale glycerol-fed nitritation-denitritation separate centrate treatment process.</title>
        <authorList>
            <person name="Park H."/>
            <person name="Brotto A.C."/>
            <person name="van Loosdrecht M.C."/>
            <person name="Chandran K."/>
        </authorList>
    </citation>
    <scope>NUCLEOTIDE SEQUENCE [LARGE SCALE GENOMIC DNA]</scope>
    <source>
        <strain evidence="1">26THWARD</strain>
    </source>
</reference>
<protein>
    <submittedName>
        <fullName evidence="1">Uncharacterized protein</fullName>
    </submittedName>
</protein>
<dbReference type="EMBL" id="AYTS01000070">
    <property type="protein sequence ID" value="OOP56629.1"/>
    <property type="molecule type" value="Genomic_DNA"/>
</dbReference>
<evidence type="ECO:0000313" key="2">
    <source>
        <dbReference type="Proteomes" id="UP000189681"/>
    </source>
</evidence>
<name>A0A1V4AU03_9BACT</name>
<gene>
    <name evidence="1" type="ORF">AYP45_07950</name>
</gene>
<organism evidence="1 2">
    <name type="scientific">Candidatus Brocadia carolinensis</name>
    <dbReference type="NCBI Taxonomy" id="1004156"/>
    <lineage>
        <taxon>Bacteria</taxon>
        <taxon>Pseudomonadati</taxon>
        <taxon>Planctomycetota</taxon>
        <taxon>Candidatus Brocadiia</taxon>
        <taxon>Candidatus Brocadiales</taxon>
        <taxon>Candidatus Brocadiaceae</taxon>
        <taxon>Candidatus Brocadia</taxon>
    </lineage>
</organism>